<dbReference type="Gramene" id="Pp3c3_34339V3.1">
    <property type="protein sequence ID" value="PAC:32940521.CDS.1"/>
    <property type="gene ID" value="Pp3c3_34339"/>
</dbReference>
<evidence type="ECO:0000313" key="3">
    <source>
        <dbReference type="EnsemblPlants" id="PAC:32940521.CDS.1"/>
    </source>
</evidence>
<dbReference type="AlphaFoldDB" id="A0A2K1KX48"/>
<gene>
    <name evidence="2" type="ORF">PHYPA_005357</name>
</gene>
<proteinExistence type="predicted"/>
<reference evidence="2 4" key="2">
    <citation type="journal article" date="2018" name="Plant J.">
        <title>The Physcomitrella patens chromosome-scale assembly reveals moss genome structure and evolution.</title>
        <authorList>
            <person name="Lang D."/>
            <person name="Ullrich K.K."/>
            <person name="Murat F."/>
            <person name="Fuchs J."/>
            <person name="Jenkins J."/>
            <person name="Haas F.B."/>
            <person name="Piednoel M."/>
            <person name="Gundlach H."/>
            <person name="Van Bel M."/>
            <person name="Meyberg R."/>
            <person name="Vives C."/>
            <person name="Morata J."/>
            <person name="Symeonidi A."/>
            <person name="Hiss M."/>
            <person name="Muchero W."/>
            <person name="Kamisugi Y."/>
            <person name="Saleh O."/>
            <person name="Blanc G."/>
            <person name="Decker E.L."/>
            <person name="van Gessel N."/>
            <person name="Grimwood J."/>
            <person name="Hayes R.D."/>
            <person name="Graham S.W."/>
            <person name="Gunter L.E."/>
            <person name="McDaniel S.F."/>
            <person name="Hoernstein S.N.W."/>
            <person name="Larsson A."/>
            <person name="Li F.W."/>
            <person name="Perroud P.F."/>
            <person name="Phillips J."/>
            <person name="Ranjan P."/>
            <person name="Rokshar D.S."/>
            <person name="Rothfels C.J."/>
            <person name="Schneider L."/>
            <person name="Shu S."/>
            <person name="Stevenson D.W."/>
            <person name="Thummler F."/>
            <person name="Tillich M."/>
            <person name="Villarreal Aguilar J.C."/>
            <person name="Widiez T."/>
            <person name="Wong G.K."/>
            <person name="Wymore A."/>
            <person name="Zhang Y."/>
            <person name="Zimmer A.D."/>
            <person name="Quatrano R.S."/>
            <person name="Mayer K.F.X."/>
            <person name="Goodstein D."/>
            <person name="Casacuberta J.M."/>
            <person name="Vandepoele K."/>
            <person name="Reski R."/>
            <person name="Cuming A.C."/>
            <person name="Tuskan G.A."/>
            <person name="Maumus F."/>
            <person name="Salse J."/>
            <person name="Schmutz J."/>
            <person name="Rensing S.A."/>
        </authorList>
    </citation>
    <scope>NUCLEOTIDE SEQUENCE [LARGE SCALE GENOMIC DNA]</scope>
    <source>
        <strain evidence="3 4">cv. Gransden 2004</strain>
    </source>
</reference>
<evidence type="ECO:0000256" key="1">
    <source>
        <dbReference type="SAM" id="SignalP"/>
    </source>
</evidence>
<dbReference type="EMBL" id="ABEU02000003">
    <property type="protein sequence ID" value="PNR58362.1"/>
    <property type="molecule type" value="Genomic_DNA"/>
</dbReference>
<keyword evidence="1" id="KW-0732">Signal</keyword>
<keyword evidence="4" id="KW-1185">Reference proteome</keyword>
<organism evidence="2">
    <name type="scientific">Physcomitrium patens</name>
    <name type="common">Spreading-leaved earth moss</name>
    <name type="synonym">Physcomitrella patens</name>
    <dbReference type="NCBI Taxonomy" id="3218"/>
    <lineage>
        <taxon>Eukaryota</taxon>
        <taxon>Viridiplantae</taxon>
        <taxon>Streptophyta</taxon>
        <taxon>Embryophyta</taxon>
        <taxon>Bryophyta</taxon>
        <taxon>Bryophytina</taxon>
        <taxon>Bryopsida</taxon>
        <taxon>Funariidae</taxon>
        <taxon>Funariales</taxon>
        <taxon>Funariaceae</taxon>
        <taxon>Physcomitrium</taxon>
    </lineage>
</organism>
<evidence type="ECO:0000313" key="2">
    <source>
        <dbReference type="EMBL" id="PNR58362.1"/>
    </source>
</evidence>
<evidence type="ECO:0000313" key="4">
    <source>
        <dbReference type="Proteomes" id="UP000006727"/>
    </source>
</evidence>
<sequence>MSNSRRGTILLMSLTVIWMSLHLTQTRFFSSAIRIDTSPITSYAPTSLHQASNLSFSEAVPETSEQHVNPLHFVVSNRLCRFRMFVSTSMWIFGKGCRYMLAVVFAECKNSSWALIRFINLYIN</sequence>
<protein>
    <submittedName>
        <fullName evidence="2 3">Uncharacterized protein</fullName>
    </submittedName>
</protein>
<feature type="signal peptide" evidence="1">
    <location>
        <begin position="1"/>
        <end position="26"/>
    </location>
</feature>
<dbReference type="EnsemblPlants" id="Pp3c3_34339V3.1">
    <property type="protein sequence ID" value="PAC:32940521.CDS.1"/>
    <property type="gene ID" value="Pp3c3_34339"/>
</dbReference>
<feature type="chain" id="PRO_5036043117" evidence="1">
    <location>
        <begin position="27"/>
        <end position="124"/>
    </location>
</feature>
<dbReference type="InParanoid" id="A0A2K1KX48"/>
<reference evidence="2 4" key="1">
    <citation type="journal article" date="2008" name="Science">
        <title>The Physcomitrella genome reveals evolutionary insights into the conquest of land by plants.</title>
        <authorList>
            <person name="Rensing S."/>
            <person name="Lang D."/>
            <person name="Zimmer A."/>
            <person name="Terry A."/>
            <person name="Salamov A."/>
            <person name="Shapiro H."/>
            <person name="Nishiyama T."/>
            <person name="Perroud P.-F."/>
            <person name="Lindquist E."/>
            <person name="Kamisugi Y."/>
            <person name="Tanahashi T."/>
            <person name="Sakakibara K."/>
            <person name="Fujita T."/>
            <person name="Oishi K."/>
            <person name="Shin-I T."/>
            <person name="Kuroki Y."/>
            <person name="Toyoda A."/>
            <person name="Suzuki Y."/>
            <person name="Hashimoto A."/>
            <person name="Yamaguchi K."/>
            <person name="Sugano A."/>
            <person name="Kohara Y."/>
            <person name="Fujiyama A."/>
            <person name="Anterola A."/>
            <person name="Aoki S."/>
            <person name="Ashton N."/>
            <person name="Barbazuk W.B."/>
            <person name="Barker E."/>
            <person name="Bennetzen J."/>
            <person name="Bezanilla M."/>
            <person name="Blankenship R."/>
            <person name="Cho S.H."/>
            <person name="Dutcher S."/>
            <person name="Estelle M."/>
            <person name="Fawcett J.A."/>
            <person name="Gundlach H."/>
            <person name="Hanada K."/>
            <person name="Heyl A."/>
            <person name="Hicks K.A."/>
            <person name="Hugh J."/>
            <person name="Lohr M."/>
            <person name="Mayer K."/>
            <person name="Melkozernov A."/>
            <person name="Murata T."/>
            <person name="Nelson D."/>
            <person name="Pils B."/>
            <person name="Prigge M."/>
            <person name="Reiss B."/>
            <person name="Renner T."/>
            <person name="Rombauts S."/>
            <person name="Rushton P."/>
            <person name="Sanderfoot A."/>
            <person name="Schween G."/>
            <person name="Shiu S.-H."/>
            <person name="Stueber K."/>
            <person name="Theodoulou F.L."/>
            <person name="Tu H."/>
            <person name="Van de Peer Y."/>
            <person name="Verrier P.J."/>
            <person name="Waters E."/>
            <person name="Wood A."/>
            <person name="Yang L."/>
            <person name="Cove D."/>
            <person name="Cuming A."/>
            <person name="Hasebe M."/>
            <person name="Lucas S."/>
            <person name="Mishler D.B."/>
            <person name="Reski R."/>
            <person name="Grigoriev I."/>
            <person name="Quatrano R.S."/>
            <person name="Boore J.L."/>
        </authorList>
    </citation>
    <scope>NUCLEOTIDE SEQUENCE [LARGE SCALE GENOMIC DNA]</scope>
    <source>
        <strain evidence="3 4">cv. Gransden 2004</strain>
    </source>
</reference>
<reference evidence="3" key="3">
    <citation type="submission" date="2020-12" db="UniProtKB">
        <authorList>
            <consortium name="EnsemblPlants"/>
        </authorList>
    </citation>
    <scope>IDENTIFICATION</scope>
</reference>
<accession>A0A2K1KX48</accession>
<dbReference type="Proteomes" id="UP000006727">
    <property type="component" value="Chromosome 3"/>
</dbReference>
<name>A0A2K1KX48_PHYPA</name>